<evidence type="ECO:0000256" key="10">
    <source>
        <dbReference type="ARBA" id="ARBA00022597"/>
    </source>
</evidence>
<feature type="active site" description="Tele-phosphohistidine intermediate" evidence="18">
    <location>
        <position position="213"/>
    </location>
</feature>
<keyword evidence="12 17" id="KW-0598">Phosphotransferase system</keyword>
<dbReference type="InterPro" id="IPR008279">
    <property type="entry name" value="PEP-util_enz_mobile_dom"/>
</dbReference>
<dbReference type="GO" id="GO:0005737">
    <property type="term" value="C:cytoplasm"/>
    <property type="evidence" value="ECO:0007669"/>
    <property type="project" value="UniProtKB-SubCell"/>
</dbReference>
<comment type="similarity">
    <text evidence="5 17">Belongs to the PEP-utilizing enzyme family.</text>
</comment>
<feature type="active site" description="Proton donor" evidence="18">
    <location>
        <position position="529"/>
    </location>
</feature>
<dbReference type="PANTHER" id="PTHR46244:SF3">
    <property type="entry name" value="PHOSPHOENOLPYRUVATE-PROTEIN PHOSPHOTRANSFERASE"/>
    <property type="match status" value="1"/>
</dbReference>
<evidence type="ECO:0000256" key="5">
    <source>
        <dbReference type="ARBA" id="ARBA00007837"/>
    </source>
</evidence>
<evidence type="ECO:0000256" key="13">
    <source>
        <dbReference type="ARBA" id="ARBA00022723"/>
    </source>
</evidence>
<comment type="function">
    <text evidence="3 17">General (non sugar-specific) component of the phosphoenolpyruvate-dependent sugar phosphotransferase system (sugar PTS). This major carbohydrate active-transport system catalyzes the phosphorylation of incoming sugar substrates concomitantly with their translocation across the cell membrane. Enzyme I transfers the phosphoryl group from phosphoenolpyruvate (PEP) to the phosphoryl carrier protein (HPr).</text>
</comment>
<evidence type="ECO:0000313" key="25">
    <source>
        <dbReference type="Proteomes" id="UP000193391"/>
    </source>
</evidence>
<dbReference type="EC" id="2.7.3.9" evidence="6 17"/>
<protein>
    <recommendedName>
        <fullName evidence="7 17">Phosphoenolpyruvate-protein phosphotransferase</fullName>
        <ecNumber evidence="6 17">2.7.3.9</ecNumber>
    </recommendedName>
    <alternativeName>
        <fullName evidence="16 17">Phosphotransferase system, enzyme I</fullName>
    </alternativeName>
</protein>
<name>A0A1Y2KXC6_9PROT</name>
<evidence type="ECO:0000256" key="17">
    <source>
        <dbReference type="PIRNR" id="PIRNR000732"/>
    </source>
</evidence>
<feature type="domain" description="PEP-utilising enzyme C-terminal" evidence="22">
    <location>
        <begin position="281"/>
        <end position="568"/>
    </location>
</feature>
<comment type="catalytic activity">
    <reaction evidence="1 17">
        <text>L-histidyl-[protein] + phosphoenolpyruvate = N(pros)-phospho-L-histidyl-[protein] + pyruvate</text>
        <dbReference type="Rhea" id="RHEA:23880"/>
        <dbReference type="Rhea" id="RHEA-COMP:9745"/>
        <dbReference type="Rhea" id="RHEA-COMP:9746"/>
        <dbReference type="ChEBI" id="CHEBI:15361"/>
        <dbReference type="ChEBI" id="CHEBI:29979"/>
        <dbReference type="ChEBI" id="CHEBI:58702"/>
        <dbReference type="ChEBI" id="CHEBI:64837"/>
        <dbReference type="EC" id="2.7.3.9"/>
    </reaction>
</comment>
<dbReference type="PANTHER" id="PTHR46244">
    <property type="entry name" value="PHOSPHOENOLPYRUVATE-PROTEIN PHOSPHOTRANSFERASE"/>
    <property type="match status" value="1"/>
</dbReference>
<evidence type="ECO:0000256" key="19">
    <source>
        <dbReference type="PIRSR" id="PIRSR000732-2"/>
    </source>
</evidence>
<dbReference type="PIRSF" id="PIRSF000732">
    <property type="entry name" value="PTS_enzyme_I"/>
    <property type="match status" value="1"/>
</dbReference>
<dbReference type="InterPro" id="IPR000121">
    <property type="entry name" value="PEP_util_C"/>
</dbReference>
<keyword evidence="15 17" id="KW-0460">Magnesium</keyword>
<evidence type="ECO:0000256" key="1">
    <source>
        <dbReference type="ARBA" id="ARBA00000683"/>
    </source>
</evidence>
<evidence type="ECO:0000256" key="7">
    <source>
        <dbReference type="ARBA" id="ARBA00016544"/>
    </source>
</evidence>
<evidence type="ECO:0000256" key="20">
    <source>
        <dbReference type="PIRSR" id="PIRSR000732-3"/>
    </source>
</evidence>
<dbReference type="EMBL" id="JFKA01000008">
    <property type="protein sequence ID" value="OSQ36997.1"/>
    <property type="molecule type" value="Genomic_DNA"/>
</dbReference>
<dbReference type="STRING" id="1293891.TMES_16235"/>
<evidence type="ECO:0000313" key="24">
    <source>
        <dbReference type="EMBL" id="OSQ36997.1"/>
    </source>
</evidence>
<evidence type="ECO:0000256" key="3">
    <source>
        <dbReference type="ARBA" id="ARBA00002728"/>
    </source>
</evidence>
<dbReference type="GO" id="GO:0008965">
    <property type="term" value="F:phosphoenolpyruvate-protein phosphotransferase activity"/>
    <property type="evidence" value="ECO:0007669"/>
    <property type="project" value="UniProtKB-EC"/>
</dbReference>
<dbReference type="GO" id="GO:0046872">
    <property type="term" value="F:metal ion binding"/>
    <property type="evidence" value="ECO:0007669"/>
    <property type="project" value="UniProtKB-KW"/>
</dbReference>
<dbReference type="SUPFAM" id="SSF52009">
    <property type="entry name" value="Phosphohistidine domain"/>
    <property type="match status" value="1"/>
</dbReference>
<evidence type="ECO:0000256" key="4">
    <source>
        <dbReference type="ARBA" id="ARBA00004496"/>
    </source>
</evidence>
<feature type="binding site" evidence="20">
    <location>
        <position position="482"/>
    </location>
    <ligand>
        <name>Mg(2+)</name>
        <dbReference type="ChEBI" id="CHEBI:18420"/>
    </ligand>
</feature>
<feature type="binding site" evidence="19">
    <location>
        <position position="356"/>
    </location>
    <ligand>
        <name>phosphoenolpyruvate</name>
        <dbReference type="ChEBI" id="CHEBI:58702"/>
    </ligand>
</feature>
<evidence type="ECO:0000256" key="12">
    <source>
        <dbReference type="ARBA" id="ARBA00022683"/>
    </source>
</evidence>
<dbReference type="GO" id="GO:0016301">
    <property type="term" value="F:kinase activity"/>
    <property type="evidence" value="ECO:0007669"/>
    <property type="project" value="UniProtKB-KW"/>
</dbReference>
<dbReference type="RefSeq" id="WP_245835487.1">
    <property type="nucleotide sequence ID" value="NZ_JFKA01000008.1"/>
</dbReference>
<dbReference type="NCBIfam" id="TIGR01417">
    <property type="entry name" value="PTS_I_fam"/>
    <property type="match status" value="1"/>
</dbReference>
<dbReference type="InterPro" id="IPR024692">
    <property type="entry name" value="PTS_EI"/>
</dbReference>
<evidence type="ECO:0000256" key="16">
    <source>
        <dbReference type="ARBA" id="ARBA00033235"/>
    </source>
</evidence>
<organism evidence="24 25">
    <name type="scientific">Thalassospira mesophila</name>
    <dbReference type="NCBI Taxonomy" id="1293891"/>
    <lineage>
        <taxon>Bacteria</taxon>
        <taxon>Pseudomonadati</taxon>
        <taxon>Pseudomonadota</taxon>
        <taxon>Alphaproteobacteria</taxon>
        <taxon>Rhodospirillales</taxon>
        <taxon>Thalassospiraceae</taxon>
        <taxon>Thalassospira</taxon>
    </lineage>
</organism>
<dbReference type="InterPro" id="IPR050499">
    <property type="entry name" value="PEP-utilizing_PTS_enzyme"/>
</dbReference>
<evidence type="ECO:0000256" key="6">
    <source>
        <dbReference type="ARBA" id="ARBA00012232"/>
    </source>
</evidence>
<dbReference type="InterPro" id="IPR036637">
    <property type="entry name" value="Phosphohistidine_dom_sf"/>
</dbReference>
<dbReference type="Gene3D" id="3.20.20.60">
    <property type="entry name" value="Phosphoenolpyruvate-binding domains"/>
    <property type="match status" value="1"/>
</dbReference>
<dbReference type="InterPro" id="IPR015813">
    <property type="entry name" value="Pyrv/PenolPyrv_kinase-like_dom"/>
</dbReference>
<dbReference type="Pfam" id="PF05524">
    <property type="entry name" value="PEP-utilisers_N"/>
    <property type="match status" value="1"/>
</dbReference>
<dbReference type="Pfam" id="PF02896">
    <property type="entry name" value="PEP-utilizers_C"/>
    <property type="match status" value="1"/>
</dbReference>
<comment type="caution">
    <text evidence="24">The sequence shown here is derived from an EMBL/GenBank/DDBJ whole genome shotgun (WGS) entry which is preliminary data.</text>
</comment>
<keyword evidence="25" id="KW-1185">Reference proteome</keyword>
<evidence type="ECO:0000259" key="22">
    <source>
        <dbReference type="Pfam" id="PF02896"/>
    </source>
</evidence>
<accession>A0A1Y2KXC6</accession>
<keyword evidence="10 17" id="KW-0762">Sugar transport</keyword>
<dbReference type="GO" id="GO:0009401">
    <property type="term" value="P:phosphoenolpyruvate-dependent sugar phosphotransferase system"/>
    <property type="evidence" value="ECO:0007669"/>
    <property type="project" value="UniProtKB-KW"/>
</dbReference>
<feature type="binding site" evidence="19">
    <location>
        <begin position="481"/>
        <end position="482"/>
    </location>
    <ligand>
        <name>phosphoenolpyruvate</name>
        <dbReference type="ChEBI" id="CHEBI:58702"/>
    </ligand>
</feature>
<keyword evidence="9 17" id="KW-0963">Cytoplasm</keyword>
<evidence type="ECO:0000256" key="15">
    <source>
        <dbReference type="ARBA" id="ARBA00022842"/>
    </source>
</evidence>
<keyword evidence="11 17" id="KW-0808">Transferase</keyword>
<feature type="binding site" evidence="19">
    <location>
        <position position="320"/>
    </location>
    <ligand>
        <name>phosphoenolpyruvate</name>
        <dbReference type="ChEBI" id="CHEBI:58702"/>
    </ligand>
</feature>
<dbReference type="AlphaFoldDB" id="A0A1Y2KXC6"/>
<dbReference type="Gene3D" id="1.10.274.10">
    <property type="entry name" value="PtsI, HPr-binding domain"/>
    <property type="match status" value="1"/>
</dbReference>
<evidence type="ECO:0000256" key="8">
    <source>
        <dbReference type="ARBA" id="ARBA00022448"/>
    </source>
</evidence>
<dbReference type="InterPro" id="IPR036618">
    <property type="entry name" value="PtsI_HPr-bd_sf"/>
</dbReference>
<feature type="binding site" evidence="19">
    <location>
        <position position="492"/>
    </location>
    <ligand>
        <name>phosphoenolpyruvate</name>
        <dbReference type="ChEBI" id="CHEBI:58702"/>
    </ligand>
</feature>
<feature type="binding site" evidence="20">
    <location>
        <position position="458"/>
    </location>
    <ligand>
        <name>Mg(2+)</name>
        <dbReference type="ChEBI" id="CHEBI:18420"/>
    </ligand>
</feature>
<dbReference type="InterPro" id="IPR023151">
    <property type="entry name" value="PEP_util_CS"/>
</dbReference>
<gene>
    <name evidence="24" type="ORF">TMES_16235</name>
</gene>
<keyword evidence="8 17" id="KW-0813">Transport</keyword>
<dbReference type="Pfam" id="PF00391">
    <property type="entry name" value="PEP-utilizers"/>
    <property type="match status" value="1"/>
</dbReference>
<dbReference type="InterPro" id="IPR040442">
    <property type="entry name" value="Pyrv_kinase-like_dom_sf"/>
</dbReference>
<comment type="cofactor">
    <cofactor evidence="2 17 20">
        <name>Mg(2+)</name>
        <dbReference type="ChEBI" id="CHEBI:18420"/>
    </cofactor>
</comment>
<feature type="domain" description="Phosphotransferase system enzyme I N-terminal" evidence="23">
    <location>
        <begin position="25"/>
        <end position="150"/>
    </location>
</feature>
<sequence length="599" mass="65356">MQVTPRETTDQSKDASVTGRRMIVGLGASGGIVIGRAFVLDRQYIHVVRQTISSARIEDEVAALHQGVDDSIEQLRRLKSQSGALEASASDELGFLLDAYIQMLTQSRLLRGAEDRIRQQKMNAVWAVSDVIDSIAQQFTGIKDKYIAARAADIREVGLRLMRCLIGETDRALDHAPPGAILIAEEMSPADMARLQPGTVGAFVTAIGGAEGHTAIMARALGIPAVLGAADIIRGISGGDTIIVDGLRGEVILRPDAADLAVYGKRREDWLASRTRLLGLRSLRSETRDNVLVELHANIELPVEVSTVLQNGASGIGLLRSEFMFMNKSYLPDEEEQYQELAGIVSQMKDLPVTIRTLDIGGEKLAVALQNEVGSGPNPALGLRGVRLSLRREDLLETQLAAILRASLHGKVRVLVPMVVTVGEMTRVRQIYNKVADRLRSQGHAVPKTLPPLGAMIEIPAAALSIDALARECEFFAIGTNDLTQYTLAIDRSDDQVAHLYDPLHPAILRLIYEAAKAAARTGIPMSVCGEMAGDPRYTPLFLGMGLRNLSMSPGSLLLVKQRVRRLDSRTSEYQTRQILEQWDPDRIAMMLDDFNDLA</sequence>
<dbReference type="SUPFAM" id="SSF47831">
    <property type="entry name" value="Enzyme I of the PEP:sugar phosphotransferase system HPr-binding (sub)domain"/>
    <property type="match status" value="1"/>
</dbReference>
<dbReference type="PRINTS" id="PR01736">
    <property type="entry name" value="PHPHTRNFRASE"/>
</dbReference>
<evidence type="ECO:0000256" key="18">
    <source>
        <dbReference type="PIRSR" id="PIRSR000732-1"/>
    </source>
</evidence>
<evidence type="ECO:0000256" key="9">
    <source>
        <dbReference type="ARBA" id="ARBA00022490"/>
    </source>
</evidence>
<evidence type="ECO:0000259" key="21">
    <source>
        <dbReference type="Pfam" id="PF00391"/>
    </source>
</evidence>
<proteinExistence type="inferred from homology"/>
<dbReference type="InterPro" id="IPR006318">
    <property type="entry name" value="PTS_EI-like"/>
</dbReference>
<dbReference type="Gene3D" id="3.50.30.10">
    <property type="entry name" value="Phosphohistidine domain"/>
    <property type="match status" value="1"/>
</dbReference>
<feature type="domain" description="PEP-utilising enzyme mobile" evidence="21">
    <location>
        <begin position="177"/>
        <end position="249"/>
    </location>
</feature>
<dbReference type="PROSITE" id="PS00742">
    <property type="entry name" value="PEP_ENZYMES_2"/>
    <property type="match status" value="1"/>
</dbReference>
<evidence type="ECO:0000259" key="23">
    <source>
        <dbReference type="Pfam" id="PF05524"/>
    </source>
</evidence>
<dbReference type="SUPFAM" id="SSF51621">
    <property type="entry name" value="Phosphoenolpyruvate/pyruvate domain"/>
    <property type="match status" value="1"/>
</dbReference>
<evidence type="ECO:0000256" key="11">
    <source>
        <dbReference type="ARBA" id="ARBA00022679"/>
    </source>
</evidence>
<dbReference type="InterPro" id="IPR008731">
    <property type="entry name" value="PTS_EIN"/>
</dbReference>
<keyword evidence="14 17" id="KW-0418">Kinase</keyword>
<evidence type="ECO:0000256" key="2">
    <source>
        <dbReference type="ARBA" id="ARBA00001946"/>
    </source>
</evidence>
<keyword evidence="24" id="KW-0670">Pyruvate</keyword>
<dbReference type="Proteomes" id="UP000193391">
    <property type="component" value="Unassembled WGS sequence"/>
</dbReference>
<keyword evidence="13 17" id="KW-0479">Metal-binding</keyword>
<reference evidence="24 25" key="1">
    <citation type="submission" date="2014-03" db="EMBL/GenBank/DDBJ databases">
        <title>The draft genome sequence of Thalassospira mesophila JCM 18969.</title>
        <authorList>
            <person name="Lai Q."/>
            <person name="Shao Z."/>
        </authorList>
    </citation>
    <scope>NUCLEOTIDE SEQUENCE [LARGE SCALE GENOMIC DNA]</scope>
    <source>
        <strain evidence="24 25">JCM 18969</strain>
    </source>
</reference>
<comment type="subcellular location">
    <subcellularLocation>
        <location evidence="4 17">Cytoplasm</location>
    </subcellularLocation>
</comment>
<evidence type="ECO:0000256" key="14">
    <source>
        <dbReference type="ARBA" id="ARBA00022777"/>
    </source>
</evidence>